<name>A0AAD7JWH1_9AGAR</name>
<proteinExistence type="predicted"/>
<comment type="caution">
    <text evidence="1">The sequence shown here is derived from an EMBL/GenBank/DDBJ whole genome shotgun (WGS) entry which is preliminary data.</text>
</comment>
<dbReference type="EMBL" id="JARKIB010000013">
    <property type="protein sequence ID" value="KAJ7773238.1"/>
    <property type="molecule type" value="Genomic_DNA"/>
</dbReference>
<evidence type="ECO:0000313" key="2">
    <source>
        <dbReference type="Proteomes" id="UP001215598"/>
    </source>
</evidence>
<protein>
    <submittedName>
        <fullName evidence="1">Uncharacterized protein</fullName>
    </submittedName>
</protein>
<organism evidence="1 2">
    <name type="scientific">Mycena metata</name>
    <dbReference type="NCBI Taxonomy" id="1033252"/>
    <lineage>
        <taxon>Eukaryota</taxon>
        <taxon>Fungi</taxon>
        <taxon>Dikarya</taxon>
        <taxon>Basidiomycota</taxon>
        <taxon>Agaricomycotina</taxon>
        <taxon>Agaricomycetes</taxon>
        <taxon>Agaricomycetidae</taxon>
        <taxon>Agaricales</taxon>
        <taxon>Marasmiineae</taxon>
        <taxon>Mycenaceae</taxon>
        <taxon>Mycena</taxon>
    </lineage>
</organism>
<gene>
    <name evidence="1" type="ORF">B0H16DRAFT_1685094</name>
</gene>
<sequence>MAACRSFSNAEYEDVSQFFGLDSSADAPFDGWADLIIPPTLLPTTVVSDLVSQILSSHISPGNPKTLKNEASTMAFSAGPFQTLVCLFGGAMKDRPKQVLPATELSSSGRVQCEVFCEESLLLFLRELKFDVGKNLPKAVAQVLCELYAAWHLNRRFHDDIPPARLPPVRACLRDASTAYFVGYDWSALQQAYRYLDITPGRARRPCLGVLGMYGFVFYPVTESLYSAAVYQISFSILFEGYLNAVKLYGQRSLSRSQAGDPQARGSHRAVQAKLIQALPMAVSDRESTRQWKTAIEHAYKAAGYLQKAQSIRSNDAAKKGLESLQDSLQAWPTKACSPMLKQQRDEYQALIVARYESTLTEDSEMEQWSPEIPADVLSFNLDAVRRDVVENFWKVSGVATNCAHYC</sequence>
<evidence type="ECO:0000313" key="1">
    <source>
        <dbReference type="EMBL" id="KAJ7773238.1"/>
    </source>
</evidence>
<keyword evidence="2" id="KW-1185">Reference proteome</keyword>
<dbReference type="AlphaFoldDB" id="A0AAD7JWH1"/>
<accession>A0AAD7JWH1</accession>
<reference evidence="1" key="1">
    <citation type="submission" date="2023-03" db="EMBL/GenBank/DDBJ databases">
        <title>Massive genome expansion in bonnet fungi (Mycena s.s.) driven by repeated elements and novel gene families across ecological guilds.</title>
        <authorList>
            <consortium name="Lawrence Berkeley National Laboratory"/>
            <person name="Harder C.B."/>
            <person name="Miyauchi S."/>
            <person name="Viragh M."/>
            <person name="Kuo A."/>
            <person name="Thoen E."/>
            <person name="Andreopoulos B."/>
            <person name="Lu D."/>
            <person name="Skrede I."/>
            <person name="Drula E."/>
            <person name="Henrissat B."/>
            <person name="Morin E."/>
            <person name="Kohler A."/>
            <person name="Barry K."/>
            <person name="LaButti K."/>
            <person name="Morin E."/>
            <person name="Salamov A."/>
            <person name="Lipzen A."/>
            <person name="Mereny Z."/>
            <person name="Hegedus B."/>
            <person name="Baldrian P."/>
            <person name="Stursova M."/>
            <person name="Weitz H."/>
            <person name="Taylor A."/>
            <person name="Grigoriev I.V."/>
            <person name="Nagy L.G."/>
            <person name="Martin F."/>
            <person name="Kauserud H."/>
        </authorList>
    </citation>
    <scope>NUCLEOTIDE SEQUENCE</scope>
    <source>
        <strain evidence="1">CBHHK182m</strain>
    </source>
</reference>
<dbReference type="Proteomes" id="UP001215598">
    <property type="component" value="Unassembled WGS sequence"/>
</dbReference>